<organism evidence="1 2">
    <name type="scientific">Haloarcula argentinensis</name>
    <dbReference type="NCBI Taxonomy" id="43776"/>
    <lineage>
        <taxon>Archaea</taxon>
        <taxon>Methanobacteriati</taxon>
        <taxon>Methanobacteriota</taxon>
        <taxon>Stenosarchaea group</taxon>
        <taxon>Halobacteria</taxon>
        <taxon>Halobacteriales</taxon>
        <taxon>Haloarculaceae</taxon>
        <taxon>Haloarcula</taxon>
    </lineage>
</organism>
<accession>A0A830FXE4</accession>
<dbReference type="Proteomes" id="UP000656367">
    <property type="component" value="Unassembled WGS sequence"/>
</dbReference>
<comment type="caution">
    <text evidence="1">The sequence shown here is derived from an EMBL/GenBank/DDBJ whole genome shotgun (WGS) entry which is preliminary data.</text>
</comment>
<dbReference type="EMBL" id="BMON01000006">
    <property type="protein sequence ID" value="GGM51271.1"/>
    <property type="molecule type" value="Genomic_DNA"/>
</dbReference>
<evidence type="ECO:0000313" key="1">
    <source>
        <dbReference type="EMBL" id="GGM51271.1"/>
    </source>
</evidence>
<proteinExistence type="predicted"/>
<reference evidence="1" key="2">
    <citation type="submission" date="2020-09" db="EMBL/GenBank/DDBJ databases">
        <authorList>
            <person name="Sun Q."/>
            <person name="Ohkuma M."/>
        </authorList>
    </citation>
    <scope>NUCLEOTIDE SEQUENCE</scope>
    <source>
        <strain evidence="1">JCM 15759</strain>
    </source>
</reference>
<evidence type="ECO:0000313" key="2">
    <source>
        <dbReference type="Proteomes" id="UP000656367"/>
    </source>
</evidence>
<dbReference type="AlphaFoldDB" id="A0A830FXE4"/>
<name>A0A830FXE4_HALAR</name>
<sequence length="132" mass="13939">MSCASGLVSHRQAEIAEGSVLAKNTEMRADGRRLEDFAAAPAGVGPVGMLGQRAINRTVVVDGDKEQVRTTALRYIDIGIERSVPRRRLALSDLLEVEITGPAGLAGYPLVWGQTLASLGGGLGCFHSESSY</sequence>
<reference evidence="1" key="1">
    <citation type="journal article" date="2014" name="Int. J. Syst. Evol. Microbiol.">
        <title>Complete genome sequence of Corynebacterium casei LMG S-19264T (=DSM 44701T), isolated from a smear-ripened cheese.</title>
        <authorList>
            <consortium name="US DOE Joint Genome Institute (JGI-PGF)"/>
            <person name="Walter F."/>
            <person name="Albersmeier A."/>
            <person name="Kalinowski J."/>
            <person name="Ruckert C."/>
        </authorList>
    </citation>
    <scope>NUCLEOTIDE SEQUENCE</scope>
    <source>
        <strain evidence="1">JCM 15759</strain>
    </source>
</reference>
<gene>
    <name evidence="1" type="ORF">GCM10009006_35550</name>
</gene>
<protein>
    <submittedName>
        <fullName evidence="1">Uncharacterized protein</fullName>
    </submittedName>
</protein>